<reference evidence="1 2" key="1">
    <citation type="journal article" date="2022" name="New Phytol.">
        <title>Ecological generalism drives hyperdiversity of secondary metabolite gene clusters in xylarialean endophytes.</title>
        <authorList>
            <person name="Franco M.E.E."/>
            <person name="Wisecaver J.H."/>
            <person name="Arnold A.E."/>
            <person name="Ju Y.M."/>
            <person name="Slot J.C."/>
            <person name="Ahrendt S."/>
            <person name="Moore L.P."/>
            <person name="Eastman K.E."/>
            <person name="Scott K."/>
            <person name="Konkel Z."/>
            <person name="Mondo S.J."/>
            <person name="Kuo A."/>
            <person name="Hayes R.D."/>
            <person name="Haridas S."/>
            <person name="Andreopoulos B."/>
            <person name="Riley R."/>
            <person name="LaButti K."/>
            <person name="Pangilinan J."/>
            <person name="Lipzen A."/>
            <person name="Amirebrahimi M."/>
            <person name="Yan J."/>
            <person name="Adam C."/>
            <person name="Keymanesh K."/>
            <person name="Ng V."/>
            <person name="Louie K."/>
            <person name="Northen T."/>
            <person name="Drula E."/>
            <person name="Henrissat B."/>
            <person name="Hsieh H.M."/>
            <person name="Youens-Clark K."/>
            <person name="Lutzoni F."/>
            <person name="Miadlikowska J."/>
            <person name="Eastwood D.C."/>
            <person name="Hamelin R.C."/>
            <person name="Grigoriev I.V."/>
            <person name="U'Ren J.M."/>
        </authorList>
    </citation>
    <scope>NUCLEOTIDE SEQUENCE [LARGE SCALE GENOMIC DNA]</scope>
    <source>
        <strain evidence="1 2">CBS 119005</strain>
    </source>
</reference>
<dbReference type="Proteomes" id="UP001497700">
    <property type="component" value="Unassembled WGS sequence"/>
</dbReference>
<name>A0ACB9YRV9_9PEZI</name>
<dbReference type="EMBL" id="MU393542">
    <property type="protein sequence ID" value="KAI4861765.1"/>
    <property type="molecule type" value="Genomic_DNA"/>
</dbReference>
<protein>
    <submittedName>
        <fullName evidence="1">FAD dependent oxidoreductase</fullName>
    </submittedName>
</protein>
<accession>A0ACB9YRV9</accession>
<gene>
    <name evidence="1" type="ORF">F4820DRAFT_432443</name>
</gene>
<proteinExistence type="predicted"/>
<keyword evidence="2" id="KW-1185">Reference proteome</keyword>
<sequence>MDKETSILILGAGTFGLSTAYHLAKAGYVNITVLEKSPTFPPELSAGNDLNKIIRAEYEDPFYAELALEAMAAWKSPLFAPYYHETGYLLCNSAAAPEKSKNSLLKSLESIRRRPAFQGKITPITSREDIRKVAPAFTGPMQWKGYFNSFAGYAHAADAMTAVYSACIALGVTVQIDSAVWTLNYSGDICTGATTAGGKQYDAAVTVLALGASLGSVLPEIKRQVVAKGSPVAHIQLTAAEAASLRGIPVTYARDLGFFFEPDPRTHLLKICPSMAGYTNYYYGGTSLSGLSLPPDDSAFIPARDEAMVRRLLRETLPALADRPLVGRRFCWCADTADSEYVIDLVPGKKGLVVVTGDSAHAFKMLPTVGGWVKDVVEKGRQDSARWRWKEGSDAAGADISWRVGKTTDFKEVEAEMRRDPEVVKAKL</sequence>
<evidence type="ECO:0000313" key="2">
    <source>
        <dbReference type="Proteomes" id="UP001497700"/>
    </source>
</evidence>
<evidence type="ECO:0000313" key="1">
    <source>
        <dbReference type="EMBL" id="KAI4861765.1"/>
    </source>
</evidence>
<organism evidence="1 2">
    <name type="scientific">Hypoxylon rubiginosum</name>
    <dbReference type="NCBI Taxonomy" id="110542"/>
    <lineage>
        <taxon>Eukaryota</taxon>
        <taxon>Fungi</taxon>
        <taxon>Dikarya</taxon>
        <taxon>Ascomycota</taxon>
        <taxon>Pezizomycotina</taxon>
        <taxon>Sordariomycetes</taxon>
        <taxon>Xylariomycetidae</taxon>
        <taxon>Xylariales</taxon>
        <taxon>Hypoxylaceae</taxon>
        <taxon>Hypoxylon</taxon>
    </lineage>
</organism>
<comment type="caution">
    <text evidence="1">The sequence shown here is derived from an EMBL/GenBank/DDBJ whole genome shotgun (WGS) entry which is preliminary data.</text>
</comment>